<proteinExistence type="inferred from homology"/>
<keyword evidence="19" id="KW-1185">Reference proteome</keyword>
<sequence length="428" mass="47345">MPGPNSCPISPDFDFLDATLNLERLPVEELAELRKSEPIHWVDVPGGTGGFGDKGYWLVTKHADVKEVSKRNDIFGSSPDGAIPVWPQDMTRDAIDLQKAVLLNMDAPQHTRLRKIISRGFTPRAVGRLEEELRQRAQKIAETAASEGSGDFVEQVSCELPLQAIAELLGVPQDDRDKLFRWSNEMTAGEDPEYADVDPAMSSFELITYAMKMAEERAANPTEDIVTKLIEADIDGEKLSDDEFGFFVVMLAVAGNETTRNSITHGMIAFAQNPDQWELYKKERPETAADEIVRWATPVSAFQRTALEDTELGGVQIKKGERVVMSYRSANFDDEVFEDPEKFDILRNPNPHVGFGGTGAHYCIGANLAKMTINLIFNAVADHMPDLKPIGEPERLKSGWLNGIKHWQVDYTGAGEPANAPSGCPVSQ</sequence>
<dbReference type="InterPro" id="IPR001128">
    <property type="entry name" value="Cyt_P450"/>
</dbReference>
<accession>K0UX32</accession>
<evidence type="ECO:0000256" key="16">
    <source>
        <dbReference type="ARBA" id="ARBA00082981"/>
    </source>
</evidence>
<evidence type="ECO:0000256" key="15">
    <source>
        <dbReference type="ARBA" id="ARBA00079588"/>
    </source>
</evidence>
<evidence type="ECO:0000256" key="14">
    <source>
        <dbReference type="ARBA" id="ARBA00070775"/>
    </source>
</evidence>
<dbReference type="InterPro" id="IPR036396">
    <property type="entry name" value="Cyt_P450_sf"/>
</dbReference>
<dbReference type="AlphaFoldDB" id="K0UX32"/>
<evidence type="ECO:0000256" key="13">
    <source>
        <dbReference type="ARBA" id="ARBA00049645"/>
    </source>
</evidence>
<keyword evidence="3" id="KW-0153">Cholesterol metabolism</keyword>
<evidence type="ECO:0000313" key="19">
    <source>
        <dbReference type="Proteomes" id="UP000006072"/>
    </source>
</evidence>
<evidence type="ECO:0000256" key="17">
    <source>
        <dbReference type="ARBA" id="ARBA00083909"/>
    </source>
</evidence>
<evidence type="ECO:0000256" key="2">
    <source>
        <dbReference type="ARBA" id="ARBA00010617"/>
    </source>
</evidence>
<dbReference type="InterPro" id="IPR002397">
    <property type="entry name" value="Cyt_P450_B"/>
</dbReference>
<evidence type="ECO:0000313" key="18">
    <source>
        <dbReference type="EMBL" id="EJZ11692.1"/>
    </source>
</evidence>
<dbReference type="SUPFAM" id="SSF48264">
    <property type="entry name" value="Cytochrome P450"/>
    <property type="match status" value="1"/>
</dbReference>
<comment type="pathway">
    <text evidence="13">Steroid metabolism; cholesterol degradation.</text>
</comment>
<name>K0UX32_MYCVA</name>
<comment type="caution">
    <text evidence="18">The sequence shown here is derived from an EMBL/GenBank/DDBJ whole genome shotgun (WGS) entry which is preliminary data.</text>
</comment>
<comment type="similarity">
    <text evidence="2">Belongs to the cytochrome P450 family.</text>
</comment>
<keyword evidence="7" id="KW-0560">Oxidoreductase</keyword>
<evidence type="ECO:0000256" key="9">
    <source>
        <dbReference type="ARBA" id="ARBA00023033"/>
    </source>
</evidence>
<keyword evidence="6" id="KW-0442">Lipid degradation</keyword>
<dbReference type="EMBL" id="ALQA01000007">
    <property type="protein sequence ID" value="EJZ11692.1"/>
    <property type="molecule type" value="Genomic_DNA"/>
</dbReference>
<dbReference type="Pfam" id="PF00067">
    <property type="entry name" value="p450"/>
    <property type="match status" value="1"/>
</dbReference>
<keyword evidence="8" id="KW-0408">Iron</keyword>
<evidence type="ECO:0000256" key="12">
    <source>
        <dbReference type="ARBA" id="ARBA00023221"/>
    </source>
</evidence>
<evidence type="ECO:0000256" key="7">
    <source>
        <dbReference type="ARBA" id="ARBA00023002"/>
    </source>
</evidence>
<evidence type="ECO:0000256" key="8">
    <source>
        <dbReference type="ARBA" id="ARBA00023004"/>
    </source>
</evidence>
<dbReference type="FunFam" id="1.10.630.10:FF:000018">
    <property type="entry name" value="Cytochrome P450 monooxygenase"/>
    <property type="match status" value="1"/>
</dbReference>
<organism evidence="18 19">
    <name type="scientific">Mycolicibacterium vaccae ATCC 25954</name>
    <dbReference type="NCBI Taxonomy" id="1194972"/>
    <lineage>
        <taxon>Bacteria</taxon>
        <taxon>Bacillati</taxon>
        <taxon>Actinomycetota</taxon>
        <taxon>Actinomycetes</taxon>
        <taxon>Mycobacteriales</taxon>
        <taxon>Mycobacteriaceae</taxon>
        <taxon>Mycolicibacterium</taxon>
    </lineage>
</organism>
<evidence type="ECO:0000256" key="5">
    <source>
        <dbReference type="ARBA" id="ARBA00022723"/>
    </source>
</evidence>
<dbReference type="PATRIC" id="fig|1194972.3.peg.1067"/>
<dbReference type="PANTHER" id="PTHR46696:SF4">
    <property type="entry name" value="BIOTIN BIOSYNTHESIS CYTOCHROME P450"/>
    <property type="match status" value="1"/>
</dbReference>
<dbReference type="GO" id="GO:0006707">
    <property type="term" value="P:cholesterol catabolic process"/>
    <property type="evidence" value="ECO:0007669"/>
    <property type="project" value="TreeGrafter"/>
</dbReference>
<dbReference type="CDD" id="cd11033">
    <property type="entry name" value="CYP142-like"/>
    <property type="match status" value="1"/>
</dbReference>
<keyword evidence="11" id="KW-1207">Sterol metabolism</keyword>
<evidence type="ECO:0000256" key="4">
    <source>
        <dbReference type="ARBA" id="ARBA00022617"/>
    </source>
</evidence>
<keyword evidence="4" id="KW-0349">Heme</keyword>
<keyword evidence="9" id="KW-0503">Monooxygenase</keyword>
<evidence type="ECO:0000256" key="11">
    <source>
        <dbReference type="ARBA" id="ARBA00023166"/>
    </source>
</evidence>
<reference evidence="18 19" key="1">
    <citation type="journal article" date="2012" name="J. Bacteriol.">
        <title>Complete Genome Sequence of Mycobacterium vaccae Type Strain ATCC 25954.</title>
        <authorList>
            <person name="Ho Y.S."/>
            <person name="Adroub S.A."/>
            <person name="Abadi M."/>
            <person name="Al Alwan B."/>
            <person name="Alkhateeb R."/>
            <person name="Gao G."/>
            <person name="Ragab A."/>
            <person name="Ali S."/>
            <person name="van Soolingen D."/>
            <person name="Bitter W."/>
            <person name="Pain A."/>
            <person name="Abdallah A.M."/>
        </authorList>
    </citation>
    <scope>NUCLEOTIDE SEQUENCE [LARGE SCALE GENOMIC DNA]</scope>
    <source>
        <strain evidence="18 19">ATCC 25954</strain>
    </source>
</reference>
<dbReference type="GO" id="GO:0036199">
    <property type="term" value="F:cholest-4-en-3-one 26-monooxygenase activity"/>
    <property type="evidence" value="ECO:0007669"/>
    <property type="project" value="TreeGrafter"/>
</dbReference>
<dbReference type="Gene3D" id="1.10.630.10">
    <property type="entry name" value="Cytochrome P450"/>
    <property type="match status" value="1"/>
</dbReference>
<keyword evidence="10" id="KW-0443">Lipid metabolism</keyword>
<dbReference type="PRINTS" id="PR00359">
    <property type="entry name" value="BP450"/>
</dbReference>
<comment type="cofactor">
    <cofactor evidence="1">
        <name>heme</name>
        <dbReference type="ChEBI" id="CHEBI:30413"/>
    </cofactor>
</comment>
<dbReference type="Proteomes" id="UP000006072">
    <property type="component" value="Unassembled WGS sequence"/>
</dbReference>
<dbReference type="HOGENOM" id="CLU_033716_0_0_11"/>
<evidence type="ECO:0000256" key="3">
    <source>
        <dbReference type="ARBA" id="ARBA00022548"/>
    </source>
</evidence>
<keyword evidence="12" id="KW-0753">Steroid metabolism</keyword>
<dbReference type="GO" id="GO:0008395">
    <property type="term" value="F:steroid hydroxylase activity"/>
    <property type="evidence" value="ECO:0007669"/>
    <property type="project" value="TreeGrafter"/>
</dbReference>
<protein>
    <recommendedName>
        <fullName evidence="14">Steroid C26-monooxygenase</fullName>
    </recommendedName>
    <alternativeName>
        <fullName evidence="15">Cholest-4-en-3-one C26-monooxygenase</fullName>
    </alternativeName>
    <alternativeName>
        <fullName evidence="17">Cholesterol C26-monooxygenase</fullName>
    </alternativeName>
    <alternativeName>
        <fullName evidence="16">Steroid C27-monooxygenase</fullName>
    </alternativeName>
</protein>
<evidence type="ECO:0000256" key="6">
    <source>
        <dbReference type="ARBA" id="ARBA00022963"/>
    </source>
</evidence>
<dbReference type="RefSeq" id="WP_003930594.1">
    <property type="nucleotide sequence ID" value="NZ_JH814690.1"/>
</dbReference>
<dbReference type="PANTHER" id="PTHR46696">
    <property type="entry name" value="P450, PUTATIVE (EUROFUNG)-RELATED"/>
    <property type="match status" value="1"/>
</dbReference>
<keyword evidence="5" id="KW-0479">Metal-binding</keyword>
<evidence type="ECO:0000256" key="10">
    <source>
        <dbReference type="ARBA" id="ARBA00023098"/>
    </source>
</evidence>
<dbReference type="GO" id="GO:0005506">
    <property type="term" value="F:iron ion binding"/>
    <property type="evidence" value="ECO:0007669"/>
    <property type="project" value="InterPro"/>
</dbReference>
<dbReference type="GO" id="GO:0020037">
    <property type="term" value="F:heme binding"/>
    <property type="evidence" value="ECO:0007669"/>
    <property type="project" value="InterPro"/>
</dbReference>
<dbReference type="eggNOG" id="COG2124">
    <property type="taxonomic scope" value="Bacteria"/>
</dbReference>
<evidence type="ECO:0000256" key="1">
    <source>
        <dbReference type="ARBA" id="ARBA00001971"/>
    </source>
</evidence>
<gene>
    <name evidence="18" type="ORF">MVAC_05267</name>
</gene>